<keyword evidence="2" id="KW-1185">Reference proteome</keyword>
<dbReference type="EMBL" id="CM046391">
    <property type="protein sequence ID" value="KAI8558530.1"/>
    <property type="molecule type" value="Genomic_DNA"/>
</dbReference>
<dbReference type="Proteomes" id="UP001062846">
    <property type="component" value="Chromosome 4"/>
</dbReference>
<sequence>MERRNGERERALLLSQSHIWNQAYNLVNCMSLKCAVQLGIPNIIKKHGRPMALSDLVSALRVNPSKASGVYRLMRLLVHSGFFTNQKVSENCEEEGYLLTPAAQLLLKDEPFSLAPYLLAMLDPEMFKAWHQMGEWFQNDDPTPFHSAYGMGIFDFSATKPRFNHLFNEAMASDSRLIAGVVVKSCKGVFEGLNSLVDVAGGTGTMAKAIADSFPNLKVTVLDLPHVVEELKGGDTENLEFVGGDMFGVIPSADAILLKWVFHNWSDEDGVKILQGCKEAVHRSKGGKVIIIDMVLETNNKGDKPNQTEPSVPINDIGDHVDKYSSDYTETQLCFDIVMLTVVPGKERTEKEWASLFAASGFARYKITPILGLSQILNEEEDKTELENEVKIVEEVTETNVEAEKVIVIAENLRKENVEDENFLKQHIEVNQIENEPLPAPIKTAINGVKGEKKRKIIDDILGFTRVNYFNNKSRNNKPKCAVYKLAVAVLALSASISSDGVINRNRIILDEAQAIWICNKIMGLGYDGEEDEVISKFADMEAQDLDRADMAAGKA</sequence>
<proteinExistence type="predicted"/>
<gene>
    <name evidence="1" type="ORF">RHMOL_Rhmol04G0101800</name>
</gene>
<reference evidence="1" key="1">
    <citation type="submission" date="2022-02" db="EMBL/GenBank/DDBJ databases">
        <title>Plant Genome Project.</title>
        <authorList>
            <person name="Zhang R.-G."/>
        </authorList>
    </citation>
    <scope>NUCLEOTIDE SEQUENCE</scope>
    <source>
        <strain evidence="1">AT1</strain>
    </source>
</reference>
<accession>A0ACC0NYX4</accession>
<protein>
    <submittedName>
        <fullName evidence="1">Uncharacterized protein</fullName>
    </submittedName>
</protein>
<evidence type="ECO:0000313" key="2">
    <source>
        <dbReference type="Proteomes" id="UP001062846"/>
    </source>
</evidence>
<comment type="caution">
    <text evidence="1">The sequence shown here is derived from an EMBL/GenBank/DDBJ whole genome shotgun (WGS) entry which is preliminary data.</text>
</comment>
<organism evidence="1 2">
    <name type="scientific">Rhododendron molle</name>
    <name type="common">Chinese azalea</name>
    <name type="synonym">Azalea mollis</name>
    <dbReference type="NCBI Taxonomy" id="49168"/>
    <lineage>
        <taxon>Eukaryota</taxon>
        <taxon>Viridiplantae</taxon>
        <taxon>Streptophyta</taxon>
        <taxon>Embryophyta</taxon>
        <taxon>Tracheophyta</taxon>
        <taxon>Spermatophyta</taxon>
        <taxon>Magnoliopsida</taxon>
        <taxon>eudicotyledons</taxon>
        <taxon>Gunneridae</taxon>
        <taxon>Pentapetalae</taxon>
        <taxon>asterids</taxon>
        <taxon>Ericales</taxon>
        <taxon>Ericaceae</taxon>
        <taxon>Ericoideae</taxon>
        <taxon>Rhodoreae</taxon>
        <taxon>Rhododendron</taxon>
    </lineage>
</organism>
<name>A0ACC0NYX4_RHOML</name>
<evidence type="ECO:0000313" key="1">
    <source>
        <dbReference type="EMBL" id="KAI8558530.1"/>
    </source>
</evidence>